<protein>
    <submittedName>
        <fullName evidence="3">Protein kinase domain-containing protein ppk32</fullName>
    </submittedName>
</protein>
<feature type="compositionally biased region" description="Pro residues" evidence="1">
    <location>
        <begin position="855"/>
        <end position="866"/>
    </location>
</feature>
<dbReference type="InterPro" id="IPR011989">
    <property type="entry name" value="ARM-like"/>
</dbReference>
<dbReference type="InterPro" id="IPR051177">
    <property type="entry name" value="CIK-Related_Protein"/>
</dbReference>
<dbReference type="Gene3D" id="1.25.10.10">
    <property type="entry name" value="Leucine-rich Repeat Variant"/>
    <property type="match status" value="1"/>
</dbReference>
<feature type="domain" description="Protein kinase" evidence="2">
    <location>
        <begin position="1"/>
        <end position="339"/>
    </location>
</feature>
<name>A0AAN7T7B0_9EURO</name>
<evidence type="ECO:0000256" key="1">
    <source>
        <dbReference type="SAM" id="MobiDB-lite"/>
    </source>
</evidence>
<sequence length="898" mass="98202">MFSSAFKSFTSNITSNYEISKQPSANVGVWNIFEAKKRSTGTQVSVFVFDRKVLDVASTASFGAKTSSTSVRKAQDEVVDRLKKEASLLARLRHPSVLQLIEPVEETRNGGLMFATELVLASLSAALSQKDRGSTHARRNESNSKTIHNVDVDELEIQKGVLQIARGLEFLHDSAKLVHGNLTPDAIFINAKSDWKLSGLAFAGPPDNAEGHQTLPQLSLAEALHDDPRIPSSVQLNLDYSSPDFVIDSNVNYSADIYSLGMVLVACYREPHSSPFETHGNTSTYKRIMASPSLTPGPRNNFGCTNKLPNELENTLVRVLAKRPSDRMTAVEFQQSEYFDNILVNTMRFLDGLPAKTSAEKQQFMRGLARVMPQFPVSVLEKKILSVLLEEMKDKDLLSVILQNIFQIVKMVPGRREVLSTNVLPKLKEVFTAQAKSQERDTSKEAGLMVFLEHIKIISDNTSAQQFKEDALPIVHVAMQSTIHSLVDAALGTLATILPVLDFSTVKHDLFPVIANVFAKTSSLGIKTRGLEAIAVLCGANDETSAAGGDDLSGIASRGEEHKKNLSMLDKFTMQEKVMPLLKGIKTKEPAVMMTALKVFRQIAKAGDVDFLATELMPILWTFALGPLLDLSQFNAYMDVIQALTQKIQREQVKKLQELATVNRTVADSRERASVTSYTGQASNHVNGTGDEVNFEKLVLGSRTKEQKDLFGGALDDEQKLVQNPASYSWQTSSGRATPSQRMATLQPSQSQSRSVTPDVSASSFPSLQPTDSTSIWSQPLQPGPRPSVAAANSWTTPSTMQPIVPAQNMWNQPLKPQANMGASNMQATSYLSTPTTSNLYNATVKNTGSIPAPLLAPPPQSPPPINSWQHRGSSQQVSAIKPQPSKPAGLDKYQSLL</sequence>
<dbReference type="Proteomes" id="UP001309876">
    <property type="component" value="Unassembled WGS sequence"/>
</dbReference>
<dbReference type="SMART" id="SM00220">
    <property type="entry name" value="S_TKc"/>
    <property type="match status" value="1"/>
</dbReference>
<dbReference type="Gene3D" id="3.30.200.20">
    <property type="entry name" value="Phosphorylase Kinase, domain 1"/>
    <property type="match status" value="1"/>
</dbReference>
<feature type="region of interest" description="Disordered" evidence="1">
    <location>
        <begin position="725"/>
        <end position="794"/>
    </location>
</feature>
<dbReference type="SUPFAM" id="SSF56112">
    <property type="entry name" value="Protein kinase-like (PK-like)"/>
    <property type="match status" value="1"/>
</dbReference>
<dbReference type="PROSITE" id="PS50011">
    <property type="entry name" value="PROTEIN_KINASE_DOM"/>
    <property type="match status" value="1"/>
</dbReference>
<dbReference type="AlphaFoldDB" id="A0AAN7T7B0"/>
<evidence type="ECO:0000313" key="3">
    <source>
        <dbReference type="EMBL" id="KAK5090970.1"/>
    </source>
</evidence>
<feature type="region of interest" description="Disordered" evidence="1">
    <location>
        <begin position="670"/>
        <end position="689"/>
    </location>
</feature>
<accession>A0AAN7T7B0</accession>
<dbReference type="GO" id="GO:0005524">
    <property type="term" value="F:ATP binding"/>
    <property type="evidence" value="ECO:0007669"/>
    <property type="project" value="InterPro"/>
</dbReference>
<dbReference type="SUPFAM" id="SSF48371">
    <property type="entry name" value="ARM repeat"/>
    <property type="match status" value="1"/>
</dbReference>
<keyword evidence="3" id="KW-0808">Transferase</keyword>
<dbReference type="PANTHER" id="PTHR12984">
    <property type="entry name" value="SCY1-RELATED S/T PROTEIN KINASE-LIKE"/>
    <property type="match status" value="1"/>
</dbReference>
<feature type="compositionally biased region" description="Polar residues" evidence="1">
    <location>
        <begin position="867"/>
        <end position="879"/>
    </location>
</feature>
<reference evidence="3 4" key="1">
    <citation type="submission" date="2023-08" db="EMBL/GenBank/DDBJ databases">
        <title>Black Yeasts Isolated from many extreme environments.</title>
        <authorList>
            <person name="Coleine C."/>
            <person name="Stajich J.E."/>
            <person name="Selbmann L."/>
        </authorList>
    </citation>
    <scope>NUCLEOTIDE SEQUENCE [LARGE SCALE GENOMIC DNA]</scope>
    <source>
        <strain evidence="3 4">CCFEE 5910</strain>
    </source>
</reference>
<keyword evidence="3" id="KW-0418">Kinase</keyword>
<dbReference type="InterPro" id="IPR011009">
    <property type="entry name" value="Kinase-like_dom_sf"/>
</dbReference>
<dbReference type="Gene3D" id="1.10.510.10">
    <property type="entry name" value="Transferase(Phosphotransferase) domain 1"/>
    <property type="match status" value="1"/>
</dbReference>
<dbReference type="InterPro" id="IPR000719">
    <property type="entry name" value="Prot_kinase_dom"/>
</dbReference>
<evidence type="ECO:0000313" key="4">
    <source>
        <dbReference type="Proteomes" id="UP001309876"/>
    </source>
</evidence>
<organism evidence="3 4">
    <name type="scientific">Lithohypha guttulata</name>
    <dbReference type="NCBI Taxonomy" id="1690604"/>
    <lineage>
        <taxon>Eukaryota</taxon>
        <taxon>Fungi</taxon>
        <taxon>Dikarya</taxon>
        <taxon>Ascomycota</taxon>
        <taxon>Pezizomycotina</taxon>
        <taxon>Eurotiomycetes</taxon>
        <taxon>Chaetothyriomycetidae</taxon>
        <taxon>Chaetothyriales</taxon>
        <taxon>Trichomeriaceae</taxon>
        <taxon>Lithohypha</taxon>
    </lineage>
</organism>
<dbReference type="CDD" id="cd14011">
    <property type="entry name" value="PK_SCY1_like"/>
    <property type="match status" value="1"/>
</dbReference>
<dbReference type="GO" id="GO:0004672">
    <property type="term" value="F:protein kinase activity"/>
    <property type="evidence" value="ECO:0007669"/>
    <property type="project" value="InterPro"/>
</dbReference>
<evidence type="ECO:0000259" key="2">
    <source>
        <dbReference type="PROSITE" id="PS50011"/>
    </source>
</evidence>
<dbReference type="EMBL" id="JAVRRJ010000001">
    <property type="protein sequence ID" value="KAK5090970.1"/>
    <property type="molecule type" value="Genomic_DNA"/>
</dbReference>
<dbReference type="PANTHER" id="PTHR12984:SF6">
    <property type="entry name" value="SCY1-LIKE PROTEIN 2"/>
    <property type="match status" value="1"/>
</dbReference>
<comment type="caution">
    <text evidence="3">The sequence shown here is derived from an EMBL/GenBank/DDBJ whole genome shotgun (WGS) entry which is preliminary data.</text>
</comment>
<feature type="region of interest" description="Disordered" evidence="1">
    <location>
        <begin position="851"/>
        <end position="898"/>
    </location>
</feature>
<dbReference type="Pfam" id="PF00069">
    <property type="entry name" value="Pkinase"/>
    <property type="match status" value="1"/>
</dbReference>
<feature type="compositionally biased region" description="Polar residues" evidence="1">
    <location>
        <begin position="725"/>
        <end position="781"/>
    </location>
</feature>
<keyword evidence="4" id="KW-1185">Reference proteome</keyword>
<dbReference type="InterPro" id="IPR016024">
    <property type="entry name" value="ARM-type_fold"/>
</dbReference>
<feature type="compositionally biased region" description="Polar residues" evidence="1">
    <location>
        <begin position="674"/>
        <end position="687"/>
    </location>
</feature>
<proteinExistence type="predicted"/>
<gene>
    <name evidence="3" type="primary">ppk32_1</name>
    <name evidence="3" type="ORF">LTR05_001148</name>
</gene>